<sequence length="342" mass="38946">MSLHIPAVFEHITLDPDALAFAVAKNANVGTDYDWRTTYPVLAQLDKMNMRRTATIFPDDCPNNAHDAYVLEQIGLPIDTGVSLMQAVAHHIPAAIKDLADKTFAQWFSLSPVHWRAGRDHVNLMALDDGDISIEEAKVLLASIAPKLAELGWHIHVASANTWYIRTMDHFDYHAPSLRLAQSDQLESFLPHGRDLKRWQTLLTEIQMMWFEHPVNQARAKRNQVAINSLWLYGGINARAMNSEKLLQFNALTTMIRRPNQHEINDIHAHLAWLNLQLSTVIDAIKDDGQAIMTFLGETWQQDVFITQPSWTENIKGKFASSKKKPLQWLEQPTFDFLTQTP</sequence>
<gene>
    <name evidence="1" type="ORF">DTO96_101837</name>
</gene>
<evidence type="ECO:0000313" key="1">
    <source>
        <dbReference type="EMBL" id="AXF86096.1"/>
    </source>
</evidence>
<evidence type="ECO:0000313" key="2">
    <source>
        <dbReference type="Proteomes" id="UP000252182"/>
    </source>
</evidence>
<dbReference type="AlphaFoldDB" id="A0A345DCK8"/>
<dbReference type="EMBL" id="CP031124">
    <property type="protein sequence ID" value="AXF86096.1"/>
    <property type="molecule type" value="Genomic_DNA"/>
</dbReference>
<proteinExistence type="predicted"/>
<dbReference type="RefSeq" id="WP_114563210.1">
    <property type="nucleotide sequence ID" value="NZ_CP031124.1"/>
</dbReference>
<name>A0A345DCK8_9BURK</name>
<dbReference type="KEGG" id="hyf:DTO96_101837"/>
<evidence type="ECO:0008006" key="3">
    <source>
        <dbReference type="Google" id="ProtNLM"/>
    </source>
</evidence>
<dbReference type="OrthoDB" id="5295974at2"/>
<reference evidence="2" key="1">
    <citation type="submission" date="2018-07" db="EMBL/GenBank/DDBJ databases">
        <authorList>
            <person name="Kim H."/>
        </authorList>
    </citation>
    <scope>NUCLEOTIDE SEQUENCE [LARGE SCALE GENOMIC DNA]</scope>
    <source>
        <strain evidence="2">F02</strain>
    </source>
</reference>
<organism evidence="1 2">
    <name type="scientific">Ephemeroptericola cinctiostellae</name>
    <dbReference type="NCBI Taxonomy" id="2268024"/>
    <lineage>
        <taxon>Bacteria</taxon>
        <taxon>Pseudomonadati</taxon>
        <taxon>Pseudomonadota</taxon>
        <taxon>Betaproteobacteria</taxon>
        <taxon>Burkholderiales</taxon>
        <taxon>Burkholderiaceae</taxon>
        <taxon>Ephemeroptericola</taxon>
    </lineage>
</organism>
<protein>
    <recommendedName>
        <fullName evidence="3">Phosphoglycerate mutase</fullName>
    </recommendedName>
</protein>
<accession>A0A345DCK8</accession>
<dbReference type="Proteomes" id="UP000252182">
    <property type="component" value="Chromosome"/>
</dbReference>
<keyword evidence="2" id="KW-1185">Reference proteome</keyword>